<dbReference type="InterPro" id="IPR006860">
    <property type="entry name" value="FecR"/>
</dbReference>
<dbReference type="RefSeq" id="WP_130856402.1">
    <property type="nucleotide sequence ID" value="NZ_JBHLWO010000001.1"/>
</dbReference>
<feature type="domain" description="Protein FecR C-terminal" evidence="3">
    <location>
        <begin position="280"/>
        <end position="348"/>
    </location>
</feature>
<keyword evidence="1" id="KW-0472">Membrane</keyword>
<dbReference type="PANTHER" id="PTHR30273:SF2">
    <property type="entry name" value="PROTEIN FECR"/>
    <property type="match status" value="1"/>
</dbReference>
<dbReference type="Gene3D" id="2.60.120.1440">
    <property type="match status" value="1"/>
</dbReference>
<accession>A0ABV6HHN8</accession>
<evidence type="ECO:0000259" key="3">
    <source>
        <dbReference type="Pfam" id="PF16344"/>
    </source>
</evidence>
<protein>
    <submittedName>
        <fullName evidence="4">FecR family protein</fullName>
    </submittedName>
</protein>
<proteinExistence type="predicted"/>
<feature type="transmembrane region" description="Helical" evidence="1">
    <location>
        <begin position="88"/>
        <end position="106"/>
    </location>
</feature>
<keyword evidence="5" id="KW-1185">Reference proteome</keyword>
<comment type="caution">
    <text evidence="4">The sequence shown here is derived from an EMBL/GenBank/DDBJ whole genome shotgun (WGS) entry which is preliminary data.</text>
</comment>
<evidence type="ECO:0000256" key="1">
    <source>
        <dbReference type="SAM" id="Phobius"/>
    </source>
</evidence>
<dbReference type="EMBL" id="JBHLWO010000001">
    <property type="protein sequence ID" value="MFC0318390.1"/>
    <property type="molecule type" value="Genomic_DNA"/>
</dbReference>
<dbReference type="Pfam" id="PF04773">
    <property type="entry name" value="FecR"/>
    <property type="match status" value="1"/>
</dbReference>
<organism evidence="4 5">
    <name type="scientific">Olivibacter oleidegradans</name>
    <dbReference type="NCBI Taxonomy" id="760123"/>
    <lineage>
        <taxon>Bacteria</taxon>
        <taxon>Pseudomonadati</taxon>
        <taxon>Bacteroidota</taxon>
        <taxon>Sphingobacteriia</taxon>
        <taxon>Sphingobacteriales</taxon>
        <taxon>Sphingobacteriaceae</taxon>
        <taxon>Olivibacter</taxon>
    </lineage>
</organism>
<evidence type="ECO:0000259" key="2">
    <source>
        <dbReference type="Pfam" id="PF04773"/>
    </source>
</evidence>
<dbReference type="InterPro" id="IPR032508">
    <property type="entry name" value="FecR_C"/>
</dbReference>
<keyword evidence="1" id="KW-0812">Transmembrane</keyword>
<dbReference type="PANTHER" id="PTHR30273">
    <property type="entry name" value="PERIPLASMIC SIGNAL SENSOR AND SIGMA FACTOR ACTIVATOR FECR-RELATED"/>
    <property type="match status" value="1"/>
</dbReference>
<reference evidence="4 5" key="1">
    <citation type="submission" date="2024-09" db="EMBL/GenBank/DDBJ databases">
        <authorList>
            <person name="Sun Q."/>
            <person name="Mori K."/>
        </authorList>
    </citation>
    <scope>NUCLEOTIDE SEQUENCE [LARGE SCALE GENOMIC DNA]</scope>
    <source>
        <strain evidence="4 5">CCM 7765</strain>
    </source>
</reference>
<dbReference type="InterPro" id="IPR012373">
    <property type="entry name" value="Ferrdict_sens_TM"/>
</dbReference>
<dbReference type="Gene3D" id="3.55.50.30">
    <property type="match status" value="1"/>
</dbReference>
<gene>
    <name evidence="4" type="ORF">ACFFI0_08715</name>
</gene>
<evidence type="ECO:0000313" key="4">
    <source>
        <dbReference type="EMBL" id="MFC0318390.1"/>
    </source>
</evidence>
<name>A0ABV6HHN8_9SPHI</name>
<sequence length="352" mass="40696">MDKQRRPITSLLKKYIENACTPEELHALFAYFGTADEGELRLQIRELIDQEDVTMKREQDHLQTIKYRLMEQITAKTPKNRSYYSFRYIKYAAAIFLFALIARALVGHFSKAPEKKETLLTENKHRSKIFQQQNFSKDVRELRLVDGSKVTLYPQSVFLYNEDFGKDNRNIELVKGHARFEVEPNPGIPFIVKSKSLITKVLGTVFDVNLARKNAADVKLLKGKVVVYSGKDFKKETYLIPGKKLSLNLETGLVEVTAIKRTQSLKKIPSLKTEESAVSLSFRNTSISETFRTLEKYYKVSIDYKDRDVKNLYFTGNLDEDMPLLTTLSIICNMNNLLFDQRGDTILIHRKQ</sequence>
<keyword evidence="1" id="KW-1133">Transmembrane helix</keyword>
<dbReference type="Pfam" id="PF16344">
    <property type="entry name" value="FecR_C"/>
    <property type="match status" value="1"/>
</dbReference>
<feature type="domain" description="FecR protein" evidence="2">
    <location>
        <begin position="139"/>
        <end position="225"/>
    </location>
</feature>
<dbReference type="Proteomes" id="UP001589774">
    <property type="component" value="Unassembled WGS sequence"/>
</dbReference>
<evidence type="ECO:0000313" key="5">
    <source>
        <dbReference type="Proteomes" id="UP001589774"/>
    </source>
</evidence>